<name>A0A7D8Z502_9HELO</name>
<dbReference type="GO" id="GO:0003824">
    <property type="term" value="F:catalytic activity"/>
    <property type="evidence" value="ECO:0007669"/>
    <property type="project" value="InterPro"/>
</dbReference>
<dbReference type="InterPro" id="IPR011146">
    <property type="entry name" value="HIT-like"/>
</dbReference>
<dbReference type="Pfam" id="PF01230">
    <property type="entry name" value="HIT"/>
    <property type="match status" value="1"/>
</dbReference>
<dbReference type="PROSITE" id="PS51084">
    <property type="entry name" value="HIT_2"/>
    <property type="match status" value="1"/>
</dbReference>
<keyword evidence="6" id="KW-1185">Reference proteome</keyword>
<sequence>MPDCPFCNIATHYLPSYPPSSNAELVSPSAFVVLSTPLCIAFLDIMPLAPGHLLVTTRKHHEKLSDVSEEEAAELGVWVRRISRVLMKVTGVEDWNVVQNNGAAAAQVVPHVHFHIIPRPALTPELRNRSFTMFGRGQRSELDDDEAAEMAGKLRVALGREEWKL</sequence>
<dbReference type="InterPro" id="IPR036265">
    <property type="entry name" value="HIT-like_sf"/>
</dbReference>
<dbReference type="AlphaFoldDB" id="A0A7D8Z502"/>
<dbReference type="InterPro" id="IPR019808">
    <property type="entry name" value="Histidine_triad_CS"/>
</dbReference>
<evidence type="ECO:0000313" key="6">
    <source>
        <dbReference type="Proteomes" id="UP000481288"/>
    </source>
</evidence>
<comment type="caution">
    <text evidence="5">The sequence shown here is derived from an EMBL/GenBank/DDBJ whole genome shotgun (WGS) entry which is preliminary data.</text>
</comment>
<evidence type="ECO:0000256" key="1">
    <source>
        <dbReference type="PIRSR" id="PIRSR601310-1"/>
    </source>
</evidence>
<dbReference type="SUPFAM" id="SSF54197">
    <property type="entry name" value="HIT-like"/>
    <property type="match status" value="1"/>
</dbReference>
<feature type="active site" description="Tele-AMP-histidine intermediate" evidence="1">
    <location>
        <position position="113"/>
    </location>
</feature>
<feature type="domain" description="HIT" evidence="4">
    <location>
        <begin position="18"/>
        <end position="126"/>
    </location>
</feature>
<dbReference type="PROSITE" id="PS00892">
    <property type="entry name" value="HIT_1"/>
    <property type="match status" value="1"/>
</dbReference>
<evidence type="ECO:0000313" key="5">
    <source>
        <dbReference type="EMBL" id="TVY52861.1"/>
    </source>
</evidence>
<gene>
    <name evidence="5" type="ORF">LCER1_G003100</name>
</gene>
<accession>A0A7D8Z502</accession>
<feature type="short sequence motif" description="Histidine triad motif" evidence="2 3">
    <location>
        <begin position="111"/>
        <end position="115"/>
    </location>
</feature>
<evidence type="ECO:0000256" key="3">
    <source>
        <dbReference type="PROSITE-ProRule" id="PRU00464"/>
    </source>
</evidence>
<protein>
    <submittedName>
        <fullName evidence="5">Putative HIT-like protein</fullName>
    </submittedName>
</protein>
<reference evidence="5 6" key="1">
    <citation type="submission" date="2018-05" db="EMBL/GenBank/DDBJ databases">
        <title>Whole genome sequencing for identification of molecular markers to develop diagnostic detection tools for the regulated plant pathogen Lachnellula willkommii.</title>
        <authorList>
            <person name="Giroux E."/>
            <person name="Bilodeau G."/>
        </authorList>
    </citation>
    <scope>NUCLEOTIDE SEQUENCE [LARGE SCALE GENOMIC DNA]</scope>
    <source>
        <strain evidence="5 6">CBS 625.97</strain>
    </source>
</reference>
<dbReference type="InterPro" id="IPR001310">
    <property type="entry name" value="Histidine_triad_HIT"/>
</dbReference>
<dbReference type="OrthoDB" id="1915375at2759"/>
<dbReference type="Gene3D" id="3.30.428.10">
    <property type="entry name" value="HIT-like"/>
    <property type="match status" value="1"/>
</dbReference>
<evidence type="ECO:0000256" key="2">
    <source>
        <dbReference type="PIRSR" id="PIRSR601310-3"/>
    </source>
</evidence>
<dbReference type="EMBL" id="QGMG01000537">
    <property type="protein sequence ID" value="TVY52861.1"/>
    <property type="molecule type" value="Genomic_DNA"/>
</dbReference>
<proteinExistence type="predicted"/>
<dbReference type="PRINTS" id="PR00332">
    <property type="entry name" value="HISTRIAD"/>
</dbReference>
<evidence type="ECO:0000259" key="4">
    <source>
        <dbReference type="PROSITE" id="PS51084"/>
    </source>
</evidence>
<dbReference type="GO" id="GO:0009117">
    <property type="term" value="P:nucleotide metabolic process"/>
    <property type="evidence" value="ECO:0007669"/>
    <property type="project" value="TreeGrafter"/>
</dbReference>
<dbReference type="PANTHER" id="PTHR46648">
    <property type="entry name" value="HIT FAMILY PROTEIN 1"/>
    <property type="match status" value="1"/>
</dbReference>
<dbReference type="Proteomes" id="UP000481288">
    <property type="component" value="Unassembled WGS sequence"/>
</dbReference>
<dbReference type="PANTHER" id="PTHR46648:SF2">
    <property type="entry name" value="HIT DOMAIN-CONTAINING PROTEIN"/>
    <property type="match status" value="1"/>
</dbReference>
<organism evidence="5 6">
    <name type="scientific">Lachnellula cervina</name>
    <dbReference type="NCBI Taxonomy" id="1316786"/>
    <lineage>
        <taxon>Eukaryota</taxon>
        <taxon>Fungi</taxon>
        <taxon>Dikarya</taxon>
        <taxon>Ascomycota</taxon>
        <taxon>Pezizomycotina</taxon>
        <taxon>Leotiomycetes</taxon>
        <taxon>Helotiales</taxon>
        <taxon>Lachnaceae</taxon>
        <taxon>Lachnellula</taxon>
    </lineage>
</organism>